<evidence type="ECO:0000256" key="1">
    <source>
        <dbReference type="SAM" id="MobiDB-lite"/>
    </source>
</evidence>
<reference evidence="4 5" key="1">
    <citation type="submission" date="2023-08" db="EMBL/GenBank/DDBJ databases">
        <title>Functional and genomic diversity of the sorghum phyllosphere microbiome.</title>
        <authorList>
            <person name="Shade A."/>
        </authorList>
    </citation>
    <scope>NUCLEOTIDE SEQUENCE [LARGE SCALE GENOMIC DNA]</scope>
    <source>
        <strain evidence="4 5">SORGH_AS_0919</strain>
    </source>
</reference>
<feature type="transmembrane region" description="Helical" evidence="2">
    <location>
        <begin position="376"/>
        <end position="397"/>
    </location>
</feature>
<name>A0ABU1I049_9MICO</name>
<keyword evidence="2" id="KW-0472">Membrane</keyword>
<feature type="transmembrane region" description="Helical" evidence="2">
    <location>
        <begin position="80"/>
        <end position="101"/>
    </location>
</feature>
<dbReference type="Pfam" id="PF19877">
    <property type="entry name" value="DUF6350"/>
    <property type="match status" value="1"/>
</dbReference>
<proteinExistence type="predicted"/>
<keyword evidence="2" id="KW-1133">Transmembrane helix</keyword>
<gene>
    <name evidence="4" type="ORF">QE367_001474</name>
</gene>
<feature type="signal peptide" evidence="3">
    <location>
        <begin position="1"/>
        <end position="19"/>
    </location>
</feature>
<comment type="caution">
    <text evidence="4">The sequence shown here is derived from an EMBL/GenBank/DDBJ whole genome shotgun (WGS) entry which is preliminary data.</text>
</comment>
<keyword evidence="5" id="KW-1185">Reference proteome</keyword>
<dbReference type="RefSeq" id="WP_064955109.1">
    <property type="nucleotide sequence ID" value="NZ_CP018134.1"/>
</dbReference>
<keyword evidence="3" id="KW-0732">Signal</keyword>
<evidence type="ECO:0000256" key="3">
    <source>
        <dbReference type="SAM" id="SignalP"/>
    </source>
</evidence>
<feature type="region of interest" description="Disordered" evidence="1">
    <location>
        <begin position="404"/>
        <end position="428"/>
    </location>
</feature>
<feature type="transmembrane region" description="Helical" evidence="2">
    <location>
        <begin position="300"/>
        <end position="319"/>
    </location>
</feature>
<sequence>MNRLLVALLSAFDALVAVAVGVAAALAPLTVLWAVAFGGGADWSSLWPASVRLWQFGNLVPLQVTLPQEYTVGTGIGTDAVSFSLSLPPLAVALLIALFAARSGARAAGAGAGFTGVLAGTLTVAVASAVVAATAATPYAVVETWQAVLLPTLVFAVPALLGAVTRAWRDGDDGPVDSLFVRLDRTGYAAAVSAGARGLAIAVTGFVGVGAFLVGVAVLVRGGEIVSLFQAANVDAIGATVVTLGQAAYLPTFFVWGGAFAAGPGFSLGAGSTVAASGTQLGVVPGIPVLGAIPPTTPPVLLLVALLFVAVGFVAGAAARRRLPAPASALAADPVLPRLAAAAIVAVGGGVAAAVLSLLASGAFGPGRLDQIGPSAGAVGLAFAVEIGIGATIALLGPRSSHRVDTRDEGAAAGDDDAARLAGTARVE</sequence>
<feature type="transmembrane region" description="Helical" evidence="2">
    <location>
        <begin position="148"/>
        <end position="168"/>
    </location>
</feature>
<feature type="transmembrane region" description="Helical" evidence="2">
    <location>
        <begin position="339"/>
        <end position="364"/>
    </location>
</feature>
<keyword evidence="2" id="KW-0812">Transmembrane</keyword>
<feature type="transmembrane region" description="Helical" evidence="2">
    <location>
        <begin position="113"/>
        <end position="136"/>
    </location>
</feature>
<dbReference type="EMBL" id="JAVIZA010000001">
    <property type="protein sequence ID" value="MDR6167270.1"/>
    <property type="molecule type" value="Genomic_DNA"/>
</dbReference>
<feature type="chain" id="PRO_5046395736" evidence="3">
    <location>
        <begin position="20"/>
        <end position="428"/>
    </location>
</feature>
<feature type="transmembrane region" description="Helical" evidence="2">
    <location>
        <begin position="188"/>
        <end position="220"/>
    </location>
</feature>
<evidence type="ECO:0000256" key="2">
    <source>
        <dbReference type="SAM" id="Phobius"/>
    </source>
</evidence>
<evidence type="ECO:0000313" key="4">
    <source>
        <dbReference type="EMBL" id="MDR6167270.1"/>
    </source>
</evidence>
<dbReference type="Proteomes" id="UP001260188">
    <property type="component" value="Unassembled WGS sequence"/>
</dbReference>
<organism evidence="4 5">
    <name type="scientific">Microbacterium paludicola</name>
    <dbReference type="NCBI Taxonomy" id="300019"/>
    <lineage>
        <taxon>Bacteria</taxon>
        <taxon>Bacillati</taxon>
        <taxon>Actinomycetota</taxon>
        <taxon>Actinomycetes</taxon>
        <taxon>Micrococcales</taxon>
        <taxon>Microbacteriaceae</taxon>
        <taxon>Microbacterium</taxon>
    </lineage>
</organism>
<evidence type="ECO:0000313" key="5">
    <source>
        <dbReference type="Proteomes" id="UP001260188"/>
    </source>
</evidence>
<protein>
    <submittedName>
        <fullName evidence="4">Uncharacterized protein</fullName>
    </submittedName>
</protein>
<accession>A0ABU1I049</accession>
<dbReference type="InterPro" id="IPR045931">
    <property type="entry name" value="DUF6350"/>
</dbReference>